<evidence type="ECO:0000313" key="2">
    <source>
        <dbReference type="EMBL" id="MFO3705081.1"/>
    </source>
</evidence>
<accession>A0A2S7CEH5</accession>
<protein>
    <submittedName>
        <fullName evidence="2">Transporter</fullName>
    </submittedName>
</protein>
<dbReference type="Pfam" id="PF13557">
    <property type="entry name" value="Phenol_MetA_deg"/>
    <property type="match status" value="1"/>
</dbReference>
<keyword evidence="5" id="KW-1185">Reference proteome</keyword>
<organism evidence="3 4">
    <name type="scientific">Xanthomonas codiaei</name>
    <dbReference type="NCBI Taxonomy" id="56463"/>
    <lineage>
        <taxon>Bacteria</taxon>
        <taxon>Pseudomonadati</taxon>
        <taxon>Pseudomonadota</taxon>
        <taxon>Gammaproteobacteria</taxon>
        <taxon>Lysobacterales</taxon>
        <taxon>Lysobacteraceae</taxon>
        <taxon>Xanthomonas</taxon>
    </lineage>
</organism>
<comment type="caution">
    <text evidence="3">The sequence shown here is derived from an EMBL/GenBank/DDBJ whole genome shotgun (WGS) entry which is preliminary data.</text>
</comment>
<name>A0A2S7CEH5_9XANT</name>
<reference evidence="2 5" key="2">
    <citation type="submission" date="2024-11" db="EMBL/GenBank/DDBJ databases">
        <title>Genome sequencing of Xanthomonas codiaei.</title>
        <authorList>
            <person name="Studholme D.J."/>
        </authorList>
    </citation>
    <scope>NUCLEOTIDE SEQUENCE [LARGE SCALE GENOMIC DNA]</scope>
    <source>
        <strain evidence="2 5">NCPPB 4350</strain>
    </source>
</reference>
<reference evidence="3 4" key="1">
    <citation type="submission" date="2016-08" db="EMBL/GenBank/DDBJ databases">
        <authorList>
            <person name="Seilhamer J.J."/>
        </authorList>
    </citation>
    <scope>NUCLEOTIDE SEQUENCE [LARGE SCALE GENOMIC DNA]</scope>
    <source>
        <strain evidence="3 4">CFBP4690</strain>
    </source>
</reference>
<dbReference type="EMBL" id="JBJGBS010000029">
    <property type="protein sequence ID" value="MFO3705081.1"/>
    <property type="molecule type" value="Genomic_DNA"/>
</dbReference>
<keyword evidence="1" id="KW-0732">Signal</keyword>
<evidence type="ECO:0000313" key="5">
    <source>
        <dbReference type="Proteomes" id="UP001637990"/>
    </source>
</evidence>
<sequence>MSQQRCRPIRSLSASLLLCSVFSAQATENGAPSTPMGLYDFGGGFMPPSTPVGTFGARAAYYSTDRLNDGAGRRSPNDFSLDVLSLGLAYLRMTDAQFLGARYGFSTVVPFFRMDASLAVNVNGVTVFRDQAKVFRLADVQVTPVILQWTPSPNLGINFQFQIQAPTGDYDASRLISPGLNRWTYSPLVNVSWISQSGVELSSSFQFDINARNPDADYRSGVEYRHEFAVGKQVGAWTAGLGGYYYRQITDDQRNGQDIGNRARVVALGPAVSFFEPGKMPLWLHVYREFGARNRAEGYNVALRFARTF</sequence>
<evidence type="ECO:0000313" key="4">
    <source>
        <dbReference type="Proteomes" id="UP000237872"/>
    </source>
</evidence>
<dbReference type="OrthoDB" id="8639774at2"/>
<dbReference type="Proteomes" id="UP001637990">
    <property type="component" value="Unassembled WGS sequence"/>
</dbReference>
<dbReference type="AlphaFoldDB" id="A0A2S7CEH5"/>
<feature type="chain" id="PRO_5015636130" evidence="1">
    <location>
        <begin position="27"/>
        <end position="309"/>
    </location>
</feature>
<feature type="signal peptide" evidence="1">
    <location>
        <begin position="1"/>
        <end position="26"/>
    </location>
</feature>
<evidence type="ECO:0000256" key="1">
    <source>
        <dbReference type="SAM" id="SignalP"/>
    </source>
</evidence>
<dbReference type="RefSeq" id="WP_104543257.1">
    <property type="nucleotide sequence ID" value="NZ_JBJGBS010000029.1"/>
</dbReference>
<dbReference type="InterPro" id="IPR025737">
    <property type="entry name" value="FApF"/>
</dbReference>
<dbReference type="EMBL" id="MDEC01000032">
    <property type="protein sequence ID" value="PPU59940.1"/>
    <property type="molecule type" value="Genomic_DNA"/>
</dbReference>
<evidence type="ECO:0000313" key="3">
    <source>
        <dbReference type="EMBL" id="PPU59940.1"/>
    </source>
</evidence>
<dbReference type="Proteomes" id="UP000237872">
    <property type="component" value="Unassembled WGS sequence"/>
</dbReference>
<proteinExistence type="predicted"/>
<gene>
    <name evidence="2" type="ORF">ACI6Q5_08830</name>
    <name evidence="3" type="ORF">XcodCFBP4690_18415</name>
</gene>